<reference evidence="2 3" key="1">
    <citation type="submission" date="2020-04" db="EMBL/GenBank/DDBJ databases">
        <title>Ferrimonas sp. S7 isolated from sea water.</title>
        <authorList>
            <person name="Bae S.S."/>
            <person name="Baek K."/>
        </authorList>
    </citation>
    <scope>NUCLEOTIDE SEQUENCE [LARGE SCALE GENOMIC DNA]</scope>
    <source>
        <strain evidence="2 3">S7</strain>
    </source>
</reference>
<protein>
    <submittedName>
        <fullName evidence="2">DUF2878 domain-containing protein</fullName>
    </submittedName>
</protein>
<accession>A0A6H1UCS9</accession>
<dbReference type="Proteomes" id="UP000501602">
    <property type="component" value="Chromosome"/>
</dbReference>
<keyword evidence="1" id="KW-0812">Transmembrane</keyword>
<dbReference type="KEGG" id="fes:HER31_08120"/>
<evidence type="ECO:0000313" key="2">
    <source>
        <dbReference type="EMBL" id="QIZ76844.1"/>
    </source>
</evidence>
<feature type="transmembrane region" description="Helical" evidence="1">
    <location>
        <begin position="106"/>
        <end position="130"/>
    </location>
</feature>
<evidence type="ECO:0000313" key="3">
    <source>
        <dbReference type="Proteomes" id="UP000501602"/>
    </source>
</evidence>
<gene>
    <name evidence="2" type="ORF">HER31_08120</name>
</gene>
<evidence type="ECO:0000256" key="1">
    <source>
        <dbReference type="SAM" id="Phobius"/>
    </source>
</evidence>
<dbReference type="InterPro" id="IPR021306">
    <property type="entry name" value="DUF2878"/>
</dbReference>
<sequence length="160" mass="17528">MSRTDLITIALFKLSWLVAIFGQQAWLWLQLIIVTIAVVTTPIRLALPVILFATAGVILDSVLHYTGVLSFVPSTDFIPLYLALLWLSFSILIIKMKSSLPTKKLTLSVLFGVAGASGYSAATLAGTTVLSPNFTIAAIIIVFAWMTWITAAYHWLEDKI</sequence>
<proteinExistence type="predicted"/>
<keyword evidence="3" id="KW-1185">Reference proteome</keyword>
<dbReference type="AlphaFoldDB" id="A0A6H1UCS9"/>
<keyword evidence="1" id="KW-1133">Transmembrane helix</keyword>
<keyword evidence="1" id="KW-0472">Membrane</keyword>
<dbReference type="RefSeq" id="WP_168660105.1">
    <property type="nucleotide sequence ID" value="NZ_CP051180.1"/>
</dbReference>
<feature type="transmembrane region" description="Helical" evidence="1">
    <location>
        <begin position="16"/>
        <end position="38"/>
    </location>
</feature>
<feature type="transmembrane region" description="Helical" evidence="1">
    <location>
        <begin position="77"/>
        <end position="94"/>
    </location>
</feature>
<name>A0A6H1UCS9_9GAMM</name>
<dbReference type="Pfam" id="PF11086">
    <property type="entry name" value="DUF2878"/>
    <property type="match status" value="1"/>
</dbReference>
<dbReference type="EMBL" id="CP051180">
    <property type="protein sequence ID" value="QIZ76844.1"/>
    <property type="molecule type" value="Genomic_DNA"/>
</dbReference>
<feature type="transmembrane region" description="Helical" evidence="1">
    <location>
        <begin position="45"/>
        <end position="65"/>
    </location>
</feature>
<organism evidence="2 3">
    <name type="scientific">Ferrimonas lipolytica</name>
    <dbReference type="NCBI Taxonomy" id="2724191"/>
    <lineage>
        <taxon>Bacteria</taxon>
        <taxon>Pseudomonadati</taxon>
        <taxon>Pseudomonadota</taxon>
        <taxon>Gammaproteobacteria</taxon>
        <taxon>Alteromonadales</taxon>
        <taxon>Ferrimonadaceae</taxon>
        <taxon>Ferrimonas</taxon>
    </lineage>
</organism>
<feature type="transmembrane region" description="Helical" evidence="1">
    <location>
        <begin position="136"/>
        <end position="156"/>
    </location>
</feature>